<name>E6QF62_9ZZZZ</name>
<dbReference type="AlphaFoldDB" id="E6QF62"/>
<protein>
    <submittedName>
        <fullName evidence="1">Uncharacterized protein</fullName>
    </submittedName>
</protein>
<gene>
    <name evidence="1" type="ORF">CARN5_0646</name>
</gene>
<sequence>MNAIDLQRPELLPEALRARLQSIESLCRNEEFSENLVQHPKVRNIVIELDSYCMDRRVLGIHYTRAIRTDIEHKGLLVRTGAEIRDEFVQRFGEEFGADELGQLQILWSSHQEKQANIRDSTLWFNFTLSAYGNSGSAYLLGMYGGEQIHMGIAMGTQVGKKLAGIGESLLVKCALDPHKVKTCIEHPWGKILVSSFHMKVEPEAFRIDQDGKVTESISPEDLVVESAH</sequence>
<proteinExistence type="predicted"/>
<accession>E6QF62</accession>
<evidence type="ECO:0000313" key="1">
    <source>
        <dbReference type="EMBL" id="CBI05844.1"/>
    </source>
</evidence>
<dbReference type="EMBL" id="CABP01000140">
    <property type="protein sequence ID" value="CBI05844.1"/>
    <property type="molecule type" value="Genomic_DNA"/>
</dbReference>
<organism evidence="1">
    <name type="scientific">mine drainage metagenome</name>
    <dbReference type="NCBI Taxonomy" id="410659"/>
    <lineage>
        <taxon>unclassified sequences</taxon>
        <taxon>metagenomes</taxon>
        <taxon>ecological metagenomes</taxon>
    </lineage>
</organism>
<reference evidence="1" key="1">
    <citation type="submission" date="2009-10" db="EMBL/GenBank/DDBJ databases">
        <title>Diversity of trophic interactions inside an arsenic-rich microbial ecosystem.</title>
        <authorList>
            <person name="Bertin P.N."/>
            <person name="Heinrich-Salmeron A."/>
            <person name="Pelletier E."/>
            <person name="Goulhen-Chollet F."/>
            <person name="Arsene-Ploetze F."/>
            <person name="Gallien S."/>
            <person name="Calteau A."/>
            <person name="Vallenet D."/>
            <person name="Casiot C."/>
            <person name="Chane-Woon-Ming B."/>
            <person name="Giloteaux L."/>
            <person name="Barakat M."/>
            <person name="Bonnefoy V."/>
            <person name="Bruneel O."/>
            <person name="Chandler M."/>
            <person name="Cleiss J."/>
            <person name="Duran R."/>
            <person name="Elbaz-Poulichet F."/>
            <person name="Fonknechten N."/>
            <person name="Lauga B."/>
            <person name="Mornico D."/>
            <person name="Ortet P."/>
            <person name="Schaeffer C."/>
            <person name="Siguier P."/>
            <person name="Alexander Thil Smith A."/>
            <person name="Van Dorsselaer A."/>
            <person name="Weissenbach J."/>
            <person name="Medigue C."/>
            <person name="Le Paslier D."/>
        </authorList>
    </citation>
    <scope>NUCLEOTIDE SEQUENCE</scope>
</reference>
<comment type="caution">
    <text evidence="1">The sequence shown here is derived from an EMBL/GenBank/DDBJ whole genome shotgun (WGS) entry which is preliminary data.</text>
</comment>